<evidence type="ECO:0000313" key="3">
    <source>
        <dbReference type="Proteomes" id="UP000078540"/>
    </source>
</evidence>
<keyword evidence="1" id="KW-0472">Membrane</keyword>
<keyword evidence="1" id="KW-0812">Transmembrane</keyword>
<feature type="transmembrane region" description="Helical" evidence="1">
    <location>
        <begin position="52"/>
        <end position="74"/>
    </location>
</feature>
<sequence>MPGLLTLHKLGTRIDWNPAGKPGPVDVERVGLFRVRVRSREVVPMDFLYESVGGLGAISISASTLCFTLCVYSVTFDEGKTKSRNHQLCLDSFIFSSGVPHSTSKKKRLVIRRRNIDNGIENGEFAGVNTKVSVLQSHISLKFTLQTICCKFARYEIFRRFVVSVFGGPPLFL</sequence>
<gene>
    <name evidence="2" type="ORF">ALC53_01570</name>
</gene>
<keyword evidence="3" id="KW-1185">Reference proteome</keyword>
<protein>
    <submittedName>
        <fullName evidence="2">Uncharacterized protein</fullName>
    </submittedName>
</protein>
<dbReference type="EMBL" id="KQ976408">
    <property type="protein sequence ID" value="KYM91158.1"/>
    <property type="molecule type" value="Genomic_DNA"/>
</dbReference>
<proteinExistence type="predicted"/>
<reference evidence="2 3" key="1">
    <citation type="submission" date="2015-09" db="EMBL/GenBank/DDBJ databases">
        <title>Atta colombica WGS genome.</title>
        <authorList>
            <person name="Nygaard S."/>
            <person name="Hu H."/>
            <person name="Boomsma J."/>
            <person name="Zhang G."/>
        </authorList>
    </citation>
    <scope>NUCLEOTIDE SEQUENCE [LARGE SCALE GENOMIC DNA]</scope>
    <source>
        <strain evidence="2">Treedump-2</strain>
        <tissue evidence="2">Whole body</tissue>
    </source>
</reference>
<accession>A0A195BT68</accession>
<dbReference type="Proteomes" id="UP000078540">
    <property type="component" value="Unassembled WGS sequence"/>
</dbReference>
<keyword evidence="1" id="KW-1133">Transmembrane helix</keyword>
<name>A0A195BT68_9HYME</name>
<organism evidence="2 3">
    <name type="scientific">Atta colombica</name>
    <dbReference type="NCBI Taxonomy" id="520822"/>
    <lineage>
        <taxon>Eukaryota</taxon>
        <taxon>Metazoa</taxon>
        <taxon>Ecdysozoa</taxon>
        <taxon>Arthropoda</taxon>
        <taxon>Hexapoda</taxon>
        <taxon>Insecta</taxon>
        <taxon>Pterygota</taxon>
        <taxon>Neoptera</taxon>
        <taxon>Endopterygota</taxon>
        <taxon>Hymenoptera</taxon>
        <taxon>Apocrita</taxon>
        <taxon>Aculeata</taxon>
        <taxon>Formicoidea</taxon>
        <taxon>Formicidae</taxon>
        <taxon>Myrmicinae</taxon>
        <taxon>Atta</taxon>
    </lineage>
</organism>
<dbReference type="AlphaFoldDB" id="A0A195BT68"/>
<evidence type="ECO:0000256" key="1">
    <source>
        <dbReference type="SAM" id="Phobius"/>
    </source>
</evidence>
<evidence type="ECO:0000313" key="2">
    <source>
        <dbReference type="EMBL" id="KYM91158.1"/>
    </source>
</evidence>